<dbReference type="PROSITE" id="PS50209">
    <property type="entry name" value="CARD"/>
    <property type="match status" value="1"/>
</dbReference>
<protein>
    <recommendedName>
        <fullName evidence="6">CARD domain-containing protein</fullName>
    </recommendedName>
</protein>
<dbReference type="InterPro" id="IPR051249">
    <property type="entry name" value="NLRP_Inflammasome"/>
</dbReference>
<dbReference type="Gene3D" id="1.10.533.10">
    <property type="entry name" value="Death Domain, Fas"/>
    <property type="match status" value="2"/>
</dbReference>
<dbReference type="Pfam" id="PF00619">
    <property type="entry name" value="CARD"/>
    <property type="match status" value="2"/>
</dbReference>
<keyword evidence="8" id="KW-1185">Reference proteome</keyword>
<accession>A0A7J6B0D9</accession>
<gene>
    <name evidence="7" type="ORF">AMELA_G00092790</name>
</gene>
<evidence type="ECO:0000256" key="5">
    <source>
        <dbReference type="ARBA" id="ARBA00023198"/>
    </source>
</evidence>
<dbReference type="GO" id="GO:0005829">
    <property type="term" value="C:cytosol"/>
    <property type="evidence" value="ECO:0007669"/>
    <property type="project" value="UniProtKB-SubCell"/>
</dbReference>
<evidence type="ECO:0000256" key="1">
    <source>
        <dbReference type="ARBA" id="ARBA00004514"/>
    </source>
</evidence>
<dbReference type="InterPro" id="IPR011029">
    <property type="entry name" value="DEATH-like_dom_sf"/>
</dbReference>
<evidence type="ECO:0000259" key="6">
    <source>
        <dbReference type="PROSITE" id="PS50209"/>
    </source>
</evidence>
<comment type="subcellular location">
    <subcellularLocation>
        <location evidence="1">Cytoplasm</location>
        <location evidence="1">Cytosol</location>
    </subcellularLocation>
</comment>
<keyword evidence="3" id="KW-0399">Innate immunity</keyword>
<dbReference type="AlphaFoldDB" id="A0A7J6B0D9"/>
<dbReference type="EMBL" id="JAAGNN010000007">
    <property type="protein sequence ID" value="KAF4087198.1"/>
    <property type="molecule type" value="Genomic_DNA"/>
</dbReference>
<evidence type="ECO:0000313" key="7">
    <source>
        <dbReference type="EMBL" id="KAF4087198.1"/>
    </source>
</evidence>
<dbReference type="GO" id="GO:0045087">
    <property type="term" value="P:innate immune response"/>
    <property type="evidence" value="ECO:0007669"/>
    <property type="project" value="UniProtKB-KW"/>
</dbReference>
<comment type="caution">
    <text evidence="7">The sequence shown here is derived from an EMBL/GenBank/DDBJ whole genome shotgun (WGS) entry which is preliminary data.</text>
</comment>
<dbReference type="CDD" id="cd01671">
    <property type="entry name" value="CARD"/>
    <property type="match status" value="1"/>
</dbReference>
<dbReference type="Proteomes" id="UP000593565">
    <property type="component" value="Unassembled WGS sequence"/>
</dbReference>
<dbReference type="PANTHER" id="PTHR46985:SF2">
    <property type="entry name" value="APOPTOSIS-ASSOCIATED SPECK-LIKE PROTEIN CONTAINING A CARD"/>
    <property type="match status" value="1"/>
</dbReference>
<dbReference type="InterPro" id="IPR001315">
    <property type="entry name" value="CARD"/>
</dbReference>
<reference evidence="7 8" key="1">
    <citation type="submission" date="2020-02" db="EMBL/GenBank/DDBJ databases">
        <title>A chromosome-scale genome assembly of the black bullhead catfish (Ameiurus melas).</title>
        <authorList>
            <person name="Wen M."/>
            <person name="Zham M."/>
            <person name="Cabau C."/>
            <person name="Klopp C."/>
            <person name="Donnadieu C."/>
            <person name="Roques C."/>
            <person name="Bouchez O."/>
            <person name="Lampietro C."/>
            <person name="Jouanno E."/>
            <person name="Herpin A."/>
            <person name="Louis A."/>
            <person name="Berthelot C."/>
            <person name="Parey E."/>
            <person name="Roest-Crollius H."/>
            <person name="Braasch I."/>
            <person name="Postlethwait J."/>
            <person name="Robinson-Rechavi M."/>
            <person name="Echchiki A."/>
            <person name="Begum T."/>
            <person name="Montfort J."/>
            <person name="Schartl M."/>
            <person name="Bobe J."/>
            <person name="Guiguen Y."/>
        </authorList>
    </citation>
    <scope>NUCLEOTIDE SEQUENCE [LARGE SCALE GENOMIC DNA]</scope>
    <source>
        <strain evidence="7">M_S1</strain>
        <tissue evidence="7">Blood</tissue>
    </source>
</reference>
<sequence>MLCQILEVTDTHKQHPEQPIIQGRMDTITSNKGQSVCVDFLQLLKEDDVNESSPELKEWITSVNTSSEIKAAPQRSIQSSGSSWLIRRKTVLLLRKTESEGTMDIIQDKKVQLIEWLSEEDLILQHVHSRKLITMPEYKKLKSIQDPIAKVTELLDIVLKKGDPHCIEFLELLKKDDVNESRPALQDWIRTVDTSALKDKKKDGNTSQAGTGEIADNQEFLRKNRGKLIDNVKTVDRIVDDLNLTDEMVANVRAERTEQAKMRKVLEYTNSTKAAKLLVDALWKHAGDVMEELTTA</sequence>
<evidence type="ECO:0000313" key="8">
    <source>
        <dbReference type="Proteomes" id="UP000593565"/>
    </source>
</evidence>
<dbReference type="GO" id="GO:0006954">
    <property type="term" value="P:inflammatory response"/>
    <property type="evidence" value="ECO:0007669"/>
    <property type="project" value="UniProtKB-KW"/>
</dbReference>
<evidence type="ECO:0000256" key="2">
    <source>
        <dbReference type="ARBA" id="ARBA00022490"/>
    </source>
</evidence>
<name>A0A7J6B0D9_AMEME</name>
<dbReference type="GO" id="GO:0042981">
    <property type="term" value="P:regulation of apoptotic process"/>
    <property type="evidence" value="ECO:0007669"/>
    <property type="project" value="InterPro"/>
</dbReference>
<proteinExistence type="predicted"/>
<keyword evidence="5" id="KW-0395">Inflammatory response</keyword>
<keyword evidence="4" id="KW-0391">Immunity</keyword>
<feature type="domain" description="CARD" evidence="6">
    <location>
        <begin position="98"/>
        <end position="177"/>
    </location>
</feature>
<evidence type="ECO:0000256" key="4">
    <source>
        <dbReference type="ARBA" id="ARBA00022859"/>
    </source>
</evidence>
<dbReference type="PANTHER" id="PTHR46985">
    <property type="entry name" value="NACHT, LRR AND PYD DOMAINS-CONTAINING PROTEIN 1"/>
    <property type="match status" value="1"/>
</dbReference>
<dbReference type="SUPFAM" id="SSF47986">
    <property type="entry name" value="DEATH domain"/>
    <property type="match status" value="2"/>
</dbReference>
<organism evidence="7 8">
    <name type="scientific">Ameiurus melas</name>
    <name type="common">Black bullhead</name>
    <name type="synonym">Silurus melas</name>
    <dbReference type="NCBI Taxonomy" id="219545"/>
    <lineage>
        <taxon>Eukaryota</taxon>
        <taxon>Metazoa</taxon>
        <taxon>Chordata</taxon>
        <taxon>Craniata</taxon>
        <taxon>Vertebrata</taxon>
        <taxon>Euteleostomi</taxon>
        <taxon>Actinopterygii</taxon>
        <taxon>Neopterygii</taxon>
        <taxon>Teleostei</taxon>
        <taxon>Ostariophysi</taxon>
        <taxon>Siluriformes</taxon>
        <taxon>Ictaluridae</taxon>
        <taxon>Ameiurus</taxon>
    </lineage>
</organism>
<evidence type="ECO:0000256" key="3">
    <source>
        <dbReference type="ARBA" id="ARBA00022588"/>
    </source>
</evidence>
<keyword evidence="2" id="KW-0963">Cytoplasm</keyword>